<feature type="compositionally biased region" description="Basic residues" evidence="6">
    <location>
        <begin position="193"/>
        <end position="210"/>
    </location>
</feature>
<dbReference type="EMBL" id="FO082269">
    <property type="protein sequence ID" value="CCO18338.1"/>
    <property type="molecule type" value="Genomic_DNA"/>
</dbReference>
<dbReference type="Gene3D" id="3.30.210.10">
    <property type="entry name" value="DNA polymerase, thumb domain"/>
    <property type="match status" value="1"/>
</dbReference>
<dbReference type="Gene3D" id="1.10.150.20">
    <property type="entry name" value="5' to 3' exonuclease, C-terminal subdomain"/>
    <property type="match status" value="1"/>
</dbReference>
<dbReference type="InterPro" id="IPR018944">
    <property type="entry name" value="DNA_pol_lambd_fingers_domain"/>
</dbReference>
<evidence type="ECO:0000256" key="4">
    <source>
        <dbReference type="ARBA" id="ARBA00022705"/>
    </source>
</evidence>
<dbReference type="GO" id="GO:0003887">
    <property type="term" value="F:DNA-directed DNA polymerase activity"/>
    <property type="evidence" value="ECO:0007669"/>
    <property type="project" value="InterPro"/>
</dbReference>
<dbReference type="PRINTS" id="PR00869">
    <property type="entry name" value="DNAPOLX"/>
</dbReference>
<dbReference type="OrthoDB" id="205514at2759"/>
<keyword evidence="2" id="KW-0808">Transferase</keyword>
<dbReference type="PANTHER" id="PTHR11276">
    <property type="entry name" value="DNA POLYMERASE TYPE-X FAMILY MEMBER"/>
    <property type="match status" value="1"/>
</dbReference>
<evidence type="ECO:0000256" key="5">
    <source>
        <dbReference type="PIRSR" id="PIRSR622312-50"/>
    </source>
</evidence>
<feature type="compositionally biased region" description="Basic and acidic residues" evidence="6">
    <location>
        <begin position="288"/>
        <end position="306"/>
    </location>
</feature>
<dbReference type="GO" id="GO:0006303">
    <property type="term" value="P:double-strand break repair via nonhomologous end joining"/>
    <property type="evidence" value="ECO:0007669"/>
    <property type="project" value="TreeGrafter"/>
</dbReference>
<evidence type="ECO:0000256" key="2">
    <source>
        <dbReference type="ARBA" id="ARBA00022679"/>
    </source>
</evidence>
<dbReference type="SMART" id="SM00483">
    <property type="entry name" value="POLXc"/>
    <property type="match status" value="1"/>
</dbReference>
<dbReference type="KEGG" id="bpg:Bathy10g00110"/>
<gene>
    <name evidence="8" type="ordered locus">Bathy10g00110</name>
</gene>
<dbReference type="InterPro" id="IPR002054">
    <property type="entry name" value="DNA-dir_DNA_pol_X"/>
</dbReference>
<dbReference type="RefSeq" id="XP_007510805.1">
    <property type="nucleotide sequence ID" value="XM_007510743.1"/>
</dbReference>
<feature type="active site" description="Nucleophile; Schiff-base intermediate with DNA; for 5'-dRP lyase activity" evidence="5">
    <location>
        <position position="474"/>
    </location>
</feature>
<dbReference type="STRING" id="41875.K8F9R6"/>
<evidence type="ECO:0000259" key="7">
    <source>
        <dbReference type="SMART" id="SM00483"/>
    </source>
</evidence>
<dbReference type="SUPFAM" id="SSF81585">
    <property type="entry name" value="PsbU/PolX domain-like"/>
    <property type="match status" value="1"/>
</dbReference>
<dbReference type="Pfam" id="PF14792">
    <property type="entry name" value="DNA_pol_B_palm"/>
    <property type="match status" value="1"/>
</dbReference>
<keyword evidence="9" id="KW-1185">Reference proteome</keyword>
<dbReference type="SUPFAM" id="SSF81301">
    <property type="entry name" value="Nucleotidyltransferase"/>
    <property type="match status" value="1"/>
</dbReference>
<feature type="region of interest" description="Disordered" evidence="6">
    <location>
        <begin position="280"/>
        <end position="306"/>
    </location>
</feature>
<dbReference type="InterPro" id="IPR037160">
    <property type="entry name" value="DNA_Pol_thumb_sf"/>
</dbReference>
<dbReference type="Proteomes" id="UP000198341">
    <property type="component" value="Chromosome 10"/>
</dbReference>
<feature type="domain" description="DNA-directed DNA polymerase X" evidence="7">
    <location>
        <begin position="401"/>
        <end position="737"/>
    </location>
</feature>
<dbReference type="eggNOG" id="KOG2534">
    <property type="taxonomic scope" value="Eukaryota"/>
</dbReference>
<reference evidence="8 9" key="1">
    <citation type="submission" date="2011-10" db="EMBL/GenBank/DDBJ databases">
        <authorList>
            <person name="Genoscope - CEA"/>
        </authorList>
    </citation>
    <scope>NUCLEOTIDE SEQUENCE [LARGE SCALE GENOMIC DNA]</scope>
    <source>
        <strain evidence="8 9">RCC 1105</strain>
    </source>
</reference>
<keyword evidence="1" id="KW-0237">DNA synthesis</keyword>
<keyword evidence="3" id="KW-0548">Nucleotidyltransferase</keyword>
<dbReference type="InterPro" id="IPR022312">
    <property type="entry name" value="DNA_pol_X"/>
</dbReference>
<accession>K8F9R6</accession>
<keyword evidence="4" id="KW-0235">DNA replication</keyword>
<evidence type="ECO:0000256" key="3">
    <source>
        <dbReference type="ARBA" id="ARBA00022695"/>
    </source>
</evidence>
<protein>
    <submittedName>
        <fullName evidence="8">DNA polymerase lambda</fullName>
    </submittedName>
</protein>
<evidence type="ECO:0000313" key="9">
    <source>
        <dbReference type="Proteomes" id="UP000198341"/>
    </source>
</evidence>
<proteinExistence type="predicted"/>
<dbReference type="InterPro" id="IPR028207">
    <property type="entry name" value="DNA_pol_B_palm_palm"/>
</dbReference>
<feature type="compositionally biased region" description="Basic and acidic residues" evidence="6">
    <location>
        <begin position="101"/>
        <end position="116"/>
    </location>
</feature>
<organism evidence="8 9">
    <name type="scientific">Bathycoccus prasinos</name>
    <dbReference type="NCBI Taxonomy" id="41875"/>
    <lineage>
        <taxon>Eukaryota</taxon>
        <taxon>Viridiplantae</taxon>
        <taxon>Chlorophyta</taxon>
        <taxon>Mamiellophyceae</taxon>
        <taxon>Mamiellales</taxon>
        <taxon>Bathycoccaceae</taxon>
        <taxon>Bathycoccus</taxon>
    </lineage>
</organism>
<dbReference type="GO" id="GO:0003677">
    <property type="term" value="F:DNA binding"/>
    <property type="evidence" value="ECO:0007669"/>
    <property type="project" value="InterPro"/>
</dbReference>
<dbReference type="GeneID" id="19013088"/>
<dbReference type="GO" id="GO:0005634">
    <property type="term" value="C:nucleus"/>
    <property type="evidence" value="ECO:0007669"/>
    <property type="project" value="TreeGrafter"/>
</dbReference>
<feature type="region of interest" description="Disordered" evidence="6">
    <location>
        <begin position="192"/>
        <end position="215"/>
    </location>
</feature>
<sequence>MRKTKERQIRKQKEEEKDGDDEYTETVKPDVKLPKQKAFRVDATPTTVGNNSISNTAKTTTTINTSKDVEVTASMQTSDIVLNEKSVYGVLDENMSRKKSAREPYRTLRESVMRDERRKRKKTSLKDAGNDDDDEILFVVYIDSSVGKTRFDIFAKNVPEKLGGLVVSHVEKSIIDSNALLVGSLVVNDATRGGKHKSKIEPKKKKKRKGKKEDEEIGVSHVVTTKEGFAKYEKSVPDECVTKFVSPEYLAACLKEKKIIVPIEEKWSFAAVADAKISPIEKPTPEMPKGESKEKKEKRGEESHHDEEILTLMELAQISLEQARVALVHFGYSLEVAVEAFLEGKVSFTEINGEQTLVENASKQASMESDVRQNYYHSLENMKKIKKHFMCQPAERVGNQDANKSLIDMFSNYGALLQDMYPDNKQQRGRGNAYVKIARLLESTPYELTPNNIDDFIEKNRRGGQGMGESMCNKLKYAVSFKVLPEYEAFLKDPSVIAVKDMSRVHGIGTKTAYKFYERFNLKSVEDLRALLSSGDPNNILKNDMRISLKYLEDLEDRIPREEAKEIGDFVRESVENIVKGAQVEVAGSYRRGKPTCGDVDVLVCLKENQKKDGVLQNIVDDIDRRGLISARLSQGTFGQDNFMGVCKLPDGKENRKHRRLDIKIYEPKQFATALLYFTGSGRFNRSMRTYTHMMGWHLDDKGLYMDRNKSRRVETVTEQDIFAALGLDYVRPQDRSVG</sequence>
<dbReference type="Gene3D" id="3.30.460.10">
    <property type="entry name" value="Beta Polymerase, domain 2"/>
    <property type="match status" value="1"/>
</dbReference>
<evidence type="ECO:0000256" key="1">
    <source>
        <dbReference type="ARBA" id="ARBA00022634"/>
    </source>
</evidence>
<feature type="region of interest" description="Disordered" evidence="6">
    <location>
        <begin position="98"/>
        <end position="127"/>
    </location>
</feature>
<dbReference type="AlphaFoldDB" id="K8F9R6"/>
<feature type="compositionally biased region" description="Basic and acidic residues" evidence="6">
    <location>
        <begin position="1"/>
        <end position="16"/>
    </location>
</feature>
<dbReference type="Pfam" id="PF14791">
    <property type="entry name" value="DNA_pol_B_thumb"/>
    <property type="match status" value="1"/>
</dbReference>
<dbReference type="InterPro" id="IPR029398">
    <property type="entry name" value="PolB_thumb"/>
</dbReference>
<dbReference type="InterPro" id="IPR043519">
    <property type="entry name" value="NT_sf"/>
</dbReference>
<evidence type="ECO:0000256" key="6">
    <source>
        <dbReference type="SAM" id="MobiDB-lite"/>
    </source>
</evidence>
<dbReference type="PANTHER" id="PTHR11276:SF28">
    <property type="entry name" value="DNA POLYMERASE LAMBDA"/>
    <property type="match status" value="1"/>
</dbReference>
<name>K8F9R6_9CHLO</name>
<dbReference type="Pfam" id="PF10391">
    <property type="entry name" value="DNA_pol_lambd_f"/>
    <property type="match status" value="1"/>
</dbReference>
<dbReference type="CDD" id="cd00141">
    <property type="entry name" value="NT_POLXc"/>
    <property type="match status" value="1"/>
</dbReference>
<evidence type="ECO:0000313" key="8">
    <source>
        <dbReference type="EMBL" id="CCO18338.1"/>
    </source>
</evidence>
<feature type="region of interest" description="Disordered" evidence="6">
    <location>
        <begin position="1"/>
        <end position="31"/>
    </location>
</feature>